<dbReference type="AlphaFoldDB" id="A0A0M2ZDB9"/>
<dbReference type="Proteomes" id="UP000192772">
    <property type="component" value="Unassembled WGS sequence"/>
</dbReference>
<dbReference type="GO" id="GO:0005829">
    <property type="term" value="C:cytosol"/>
    <property type="evidence" value="ECO:0007669"/>
    <property type="project" value="TreeGrafter"/>
</dbReference>
<evidence type="ECO:0000259" key="5">
    <source>
        <dbReference type="Pfam" id="PF17384"/>
    </source>
</evidence>
<evidence type="ECO:0000256" key="1">
    <source>
        <dbReference type="ARBA" id="ARBA00022490"/>
    </source>
</evidence>
<dbReference type="PANTHER" id="PTHR33867">
    <property type="entry name" value="RIBOSOME MATURATION FACTOR RIMP"/>
    <property type="match status" value="1"/>
</dbReference>
<reference evidence="6 7" key="1">
    <citation type="submission" date="2017-02" db="EMBL/GenBank/DDBJ databases">
        <title>The new phylogeny of genus Mycobacterium.</title>
        <authorList>
            <person name="Tortoli E."/>
            <person name="Trovato A."/>
            <person name="Cirillo D.M."/>
        </authorList>
    </citation>
    <scope>NUCLEOTIDE SEQUENCE [LARGE SCALE GENOMIC DNA]</scope>
    <source>
        <strain evidence="6 7">FI-09383</strain>
    </source>
</reference>
<keyword evidence="1 3" id="KW-0963">Cytoplasm</keyword>
<organism evidence="6 7">
    <name type="scientific">Mycolicibacterium elephantis</name>
    <dbReference type="NCBI Taxonomy" id="81858"/>
    <lineage>
        <taxon>Bacteria</taxon>
        <taxon>Bacillati</taxon>
        <taxon>Actinomycetota</taxon>
        <taxon>Actinomycetes</taxon>
        <taxon>Mycobacteriales</taxon>
        <taxon>Mycobacteriaceae</taxon>
        <taxon>Mycolicibacterium</taxon>
    </lineage>
</organism>
<dbReference type="InterPro" id="IPR003728">
    <property type="entry name" value="Ribosome_maturation_RimP"/>
</dbReference>
<dbReference type="InterPro" id="IPR028989">
    <property type="entry name" value="RimP_N"/>
</dbReference>
<evidence type="ECO:0000256" key="3">
    <source>
        <dbReference type="HAMAP-Rule" id="MF_01077"/>
    </source>
</evidence>
<dbReference type="InterPro" id="IPR035956">
    <property type="entry name" value="RimP_N_sf"/>
</dbReference>
<dbReference type="Gene3D" id="3.30.300.70">
    <property type="entry name" value="RimP-like superfamily, N-terminal"/>
    <property type="match status" value="1"/>
</dbReference>
<dbReference type="PANTHER" id="PTHR33867:SF1">
    <property type="entry name" value="RIBOSOME MATURATION FACTOR RIMP"/>
    <property type="match status" value="1"/>
</dbReference>
<dbReference type="SUPFAM" id="SSF75420">
    <property type="entry name" value="YhbC-like, N-terminal domain"/>
    <property type="match status" value="1"/>
</dbReference>
<dbReference type="Pfam" id="PF02576">
    <property type="entry name" value="RimP_N"/>
    <property type="match status" value="1"/>
</dbReference>
<evidence type="ECO:0000259" key="4">
    <source>
        <dbReference type="Pfam" id="PF02576"/>
    </source>
</evidence>
<dbReference type="EMBL" id="MVHP01000003">
    <property type="protein sequence ID" value="ORA68385.1"/>
    <property type="molecule type" value="Genomic_DNA"/>
</dbReference>
<dbReference type="RefSeq" id="WP_046753290.1">
    <property type="nucleotide sequence ID" value="NZ_LBNO01000065.1"/>
</dbReference>
<evidence type="ECO:0000256" key="2">
    <source>
        <dbReference type="ARBA" id="ARBA00022517"/>
    </source>
</evidence>
<dbReference type="STRING" id="81858.BST23_04720"/>
<dbReference type="GO" id="GO:0006412">
    <property type="term" value="P:translation"/>
    <property type="evidence" value="ECO:0007669"/>
    <property type="project" value="TreeGrafter"/>
</dbReference>
<sequence>MTERSAELPSQKQVIELLDGEFARAGYEIEDVVINASARPPRITVVVDADDGLDLESLAELSRSASELLDRVDAKATPYVLEVTSPGVDRPLTAEKHYRRARGRKVELTLSDGSQLTGRLGETEGGAVRLVVREGRAAHFSVRELPLASIAKAVVQVEFSPPNPRELELVGRSGKEAGA</sequence>
<dbReference type="GO" id="GO:0000028">
    <property type="term" value="P:ribosomal small subunit assembly"/>
    <property type="evidence" value="ECO:0007669"/>
    <property type="project" value="TreeGrafter"/>
</dbReference>
<dbReference type="Pfam" id="PF17384">
    <property type="entry name" value="DUF150_C"/>
    <property type="match status" value="1"/>
</dbReference>
<dbReference type="NCBIfam" id="NF000930">
    <property type="entry name" value="PRK00092.2-2"/>
    <property type="match status" value="1"/>
</dbReference>
<comment type="caution">
    <text evidence="6">The sequence shown here is derived from an EMBL/GenBank/DDBJ whole genome shotgun (WGS) entry which is preliminary data.</text>
</comment>
<keyword evidence="2 3" id="KW-0690">Ribosome biogenesis</keyword>
<protein>
    <recommendedName>
        <fullName evidence="3">Ribosome maturation factor RimP</fullName>
    </recommendedName>
</protein>
<accession>A0A1A0Q7Q1</accession>
<dbReference type="OrthoDB" id="9805006at2"/>
<comment type="subcellular location">
    <subcellularLocation>
        <location evidence="3">Cytoplasm</location>
    </subcellularLocation>
</comment>
<evidence type="ECO:0000313" key="6">
    <source>
        <dbReference type="EMBL" id="ORA68385.1"/>
    </source>
</evidence>
<gene>
    <name evidence="3" type="primary">rimP</name>
    <name evidence="6" type="ORF">BST23_04720</name>
</gene>
<comment type="similarity">
    <text evidence="3">Belongs to the RimP family.</text>
</comment>
<dbReference type="InterPro" id="IPR028998">
    <property type="entry name" value="RimP_C"/>
</dbReference>
<dbReference type="HAMAP" id="MF_01077">
    <property type="entry name" value="RimP"/>
    <property type="match status" value="1"/>
</dbReference>
<feature type="domain" description="Ribosome maturation factor RimP C-terminal" evidence="5">
    <location>
        <begin position="92"/>
        <end position="159"/>
    </location>
</feature>
<proteinExistence type="inferred from homology"/>
<name>A0A0M2ZDB9_9MYCO</name>
<accession>A0A0M2ZDB9</accession>
<dbReference type="CDD" id="cd01734">
    <property type="entry name" value="YlxS_C"/>
    <property type="match status" value="1"/>
</dbReference>
<feature type="domain" description="Ribosome maturation factor RimP N-terminal" evidence="4">
    <location>
        <begin position="23"/>
        <end position="89"/>
    </location>
</feature>
<comment type="function">
    <text evidence="3">Required for maturation of 30S ribosomal subunits.</text>
</comment>
<evidence type="ECO:0000313" key="7">
    <source>
        <dbReference type="Proteomes" id="UP000192772"/>
    </source>
</evidence>